<dbReference type="Gene3D" id="3.60.10.10">
    <property type="entry name" value="Endonuclease/exonuclease/phosphatase"/>
    <property type="match status" value="1"/>
</dbReference>
<dbReference type="PANTHER" id="PTHR33710">
    <property type="entry name" value="BNAC02G09200D PROTEIN"/>
    <property type="match status" value="1"/>
</dbReference>
<dbReference type="PANTHER" id="PTHR33710:SF64">
    <property type="entry name" value="ENDONUCLEASE_EXONUCLEASE_PHOSPHATASE DOMAIN-CONTAINING PROTEIN"/>
    <property type="match status" value="1"/>
</dbReference>
<dbReference type="InterPro" id="IPR005135">
    <property type="entry name" value="Endo/exonuclease/phosphatase"/>
</dbReference>
<name>A0A5N6NUE7_9ASTR</name>
<protein>
    <recommendedName>
        <fullName evidence="1">Endonuclease/exonuclease/phosphatase domain-containing protein</fullName>
    </recommendedName>
</protein>
<dbReference type="AlphaFoldDB" id="A0A5N6NUE7"/>
<organism evidence="2 3">
    <name type="scientific">Mikania micrantha</name>
    <name type="common">bitter vine</name>
    <dbReference type="NCBI Taxonomy" id="192012"/>
    <lineage>
        <taxon>Eukaryota</taxon>
        <taxon>Viridiplantae</taxon>
        <taxon>Streptophyta</taxon>
        <taxon>Embryophyta</taxon>
        <taxon>Tracheophyta</taxon>
        <taxon>Spermatophyta</taxon>
        <taxon>Magnoliopsida</taxon>
        <taxon>eudicotyledons</taxon>
        <taxon>Gunneridae</taxon>
        <taxon>Pentapetalae</taxon>
        <taxon>asterids</taxon>
        <taxon>campanulids</taxon>
        <taxon>Asterales</taxon>
        <taxon>Asteraceae</taxon>
        <taxon>Asteroideae</taxon>
        <taxon>Heliantheae alliance</taxon>
        <taxon>Eupatorieae</taxon>
        <taxon>Mikania</taxon>
    </lineage>
</organism>
<dbReference type="EMBL" id="SZYD01000009">
    <property type="protein sequence ID" value="KAD5317890.1"/>
    <property type="molecule type" value="Genomic_DNA"/>
</dbReference>
<dbReference type="SUPFAM" id="SSF56219">
    <property type="entry name" value="DNase I-like"/>
    <property type="match status" value="1"/>
</dbReference>
<proteinExistence type="predicted"/>
<sequence>MLLELPANLVVMLLISDEETTVMNIENLLETTNSETQFLDIPKIKVGLFWGNSAYDVAAVEASGRSGGLMCIWDPTVFQKNRVVARQNYILISGVVRGQTELFNVVNVYGPHELNKKKVLWEELEHMKSSGSGIWMFAGDFNEVREPADRVNSEFCSQGANLFNQFIFNAQLVEFHMGGHPYTYMRGYGAMYIKLDRFLVCDGFVNHWPNACVTALPRHLSDHCPIVLISSNVDFGPSPFRFFSSWLQLQGIDGVVGATLGTVNARGRPDRMLASKLKAVKEALKRWVADQRCNNAVKLLAFKQVQQRLEQRNCDTFFSWQWKRDVLNEVESEELDACRALLQNEKGDEFTNLPTREWGMYF</sequence>
<dbReference type="Proteomes" id="UP000326396">
    <property type="component" value="Linkage Group LG17"/>
</dbReference>
<feature type="domain" description="Endonuclease/exonuclease/phosphatase" evidence="1">
    <location>
        <begin position="28"/>
        <end position="223"/>
    </location>
</feature>
<evidence type="ECO:0000313" key="3">
    <source>
        <dbReference type="Proteomes" id="UP000326396"/>
    </source>
</evidence>
<comment type="caution">
    <text evidence="2">The sequence shown here is derived from an EMBL/GenBank/DDBJ whole genome shotgun (WGS) entry which is preliminary data.</text>
</comment>
<dbReference type="GO" id="GO:0003824">
    <property type="term" value="F:catalytic activity"/>
    <property type="evidence" value="ECO:0007669"/>
    <property type="project" value="InterPro"/>
</dbReference>
<dbReference type="Pfam" id="PF03372">
    <property type="entry name" value="Exo_endo_phos"/>
    <property type="match status" value="1"/>
</dbReference>
<gene>
    <name evidence="2" type="ORF">E3N88_17836</name>
</gene>
<evidence type="ECO:0000313" key="2">
    <source>
        <dbReference type="EMBL" id="KAD5317890.1"/>
    </source>
</evidence>
<reference evidence="2 3" key="1">
    <citation type="submission" date="2019-05" db="EMBL/GenBank/DDBJ databases">
        <title>Mikania micrantha, genome provides insights into the molecular mechanism of rapid growth.</title>
        <authorList>
            <person name="Liu B."/>
        </authorList>
    </citation>
    <scope>NUCLEOTIDE SEQUENCE [LARGE SCALE GENOMIC DNA]</scope>
    <source>
        <strain evidence="2">NLD-2019</strain>
        <tissue evidence="2">Leaf</tissue>
    </source>
</reference>
<dbReference type="InterPro" id="IPR036691">
    <property type="entry name" value="Endo/exonu/phosph_ase_sf"/>
</dbReference>
<evidence type="ECO:0000259" key="1">
    <source>
        <dbReference type="Pfam" id="PF03372"/>
    </source>
</evidence>
<keyword evidence="3" id="KW-1185">Reference proteome</keyword>
<accession>A0A5N6NUE7</accession>
<dbReference type="OrthoDB" id="1750912at2759"/>